<dbReference type="PANTHER" id="PTHR30489">
    <property type="entry name" value="LIPOPROTEIN-RELEASING SYSTEM TRANSMEMBRANE PROTEIN LOLE"/>
    <property type="match status" value="1"/>
</dbReference>
<feature type="domain" description="MacB-like periplasmic core" evidence="9">
    <location>
        <begin position="25"/>
        <end position="248"/>
    </location>
</feature>
<evidence type="ECO:0000256" key="5">
    <source>
        <dbReference type="ARBA" id="ARBA00022989"/>
    </source>
</evidence>
<keyword evidence="3" id="KW-1003">Cell membrane</keyword>
<name>A0ABZ2Z5W0_9BACT</name>
<dbReference type="EMBL" id="CP150096">
    <property type="protein sequence ID" value="WZN47159.1"/>
    <property type="molecule type" value="Genomic_DNA"/>
</dbReference>
<protein>
    <submittedName>
        <fullName evidence="10">FtsX-like permease family protein</fullName>
    </submittedName>
</protein>
<evidence type="ECO:0000256" key="6">
    <source>
        <dbReference type="ARBA" id="ARBA00023136"/>
    </source>
</evidence>
<evidence type="ECO:0000256" key="3">
    <source>
        <dbReference type="ARBA" id="ARBA00022475"/>
    </source>
</evidence>
<dbReference type="InterPro" id="IPR003838">
    <property type="entry name" value="ABC3_permease_C"/>
</dbReference>
<feature type="transmembrane region" description="Helical" evidence="7">
    <location>
        <begin position="21"/>
        <end position="44"/>
    </location>
</feature>
<dbReference type="Pfam" id="PF12704">
    <property type="entry name" value="MacB_PCD"/>
    <property type="match status" value="1"/>
</dbReference>
<accession>A0ABZ2Z5W0</accession>
<feature type="domain" description="ABC3 transporter permease C-terminal" evidence="8">
    <location>
        <begin position="279"/>
        <end position="402"/>
    </location>
</feature>
<keyword evidence="4 7" id="KW-0812">Transmembrane</keyword>
<evidence type="ECO:0000259" key="9">
    <source>
        <dbReference type="Pfam" id="PF12704"/>
    </source>
</evidence>
<keyword evidence="11" id="KW-1185">Reference proteome</keyword>
<feature type="transmembrane region" description="Helical" evidence="7">
    <location>
        <begin position="322"/>
        <end position="353"/>
    </location>
</feature>
<evidence type="ECO:0000256" key="4">
    <source>
        <dbReference type="ARBA" id="ARBA00022692"/>
    </source>
</evidence>
<dbReference type="Pfam" id="PF02687">
    <property type="entry name" value="FtsX"/>
    <property type="match status" value="1"/>
</dbReference>
<keyword evidence="5 7" id="KW-1133">Transmembrane helix</keyword>
<evidence type="ECO:0000256" key="7">
    <source>
        <dbReference type="SAM" id="Phobius"/>
    </source>
</evidence>
<feature type="transmembrane region" description="Helical" evidence="7">
    <location>
        <begin position="377"/>
        <end position="396"/>
    </location>
</feature>
<evidence type="ECO:0000256" key="1">
    <source>
        <dbReference type="ARBA" id="ARBA00004651"/>
    </source>
</evidence>
<evidence type="ECO:0000313" key="11">
    <source>
        <dbReference type="Proteomes" id="UP001449657"/>
    </source>
</evidence>
<organism evidence="10 11">
    <name type="scientific">Chitinophaga caseinilytica</name>
    <dbReference type="NCBI Taxonomy" id="2267521"/>
    <lineage>
        <taxon>Bacteria</taxon>
        <taxon>Pseudomonadati</taxon>
        <taxon>Bacteroidota</taxon>
        <taxon>Chitinophagia</taxon>
        <taxon>Chitinophagales</taxon>
        <taxon>Chitinophagaceae</taxon>
        <taxon>Chitinophaga</taxon>
    </lineage>
</organism>
<proteinExistence type="inferred from homology"/>
<evidence type="ECO:0000259" key="8">
    <source>
        <dbReference type="Pfam" id="PF02687"/>
    </source>
</evidence>
<comment type="subcellular location">
    <subcellularLocation>
        <location evidence="1">Cell membrane</location>
        <topology evidence="1">Multi-pass membrane protein</topology>
    </subcellularLocation>
</comment>
<comment type="similarity">
    <text evidence="2">Belongs to the ABC-4 integral membrane protein family. LolC/E subfamily.</text>
</comment>
<evidence type="ECO:0000256" key="2">
    <source>
        <dbReference type="ARBA" id="ARBA00005236"/>
    </source>
</evidence>
<dbReference type="InterPro" id="IPR051447">
    <property type="entry name" value="Lipoprotein-release_system"/>
</dbReference>
<gene>
    <name evidence="10" type="ORF">WJU22_03065</name>
</gene>
<reference evidence="10 11" key="1">
    <citation type="submission" date="2024-03" db="EMBL/GenBank/DDBJ databases">
        <title>Chitinophaga caseinilytica sp. nov., a casein hydrolysing bacterium isolated from forest soil.</title>
        <authorList>
            <person name="Lee D.S."/>
            <person name="Han D.M."/>
            <person name="Baek J.H."/>
            <person name="Choi D.G."/>
            <person name="Jeon J.H."/>
            <person name="Jeon C.O."/>
        </authorList>
    </citation>
    <scope>NUCLEOTIDE SEQUENCE [LARGE SCALE GENOMIC DNA]</scope>
    <source>
        <strain evidence="10 11">KACC 19118</strain>
    </source>
</reference>
<feature type="transmembrane region" description="Helical" evidence="7">
    <location>
        <begin position="275"/>
        <end position="301"/>
    </location>
</feature>
<dbReference type="PANTHER" id="PTHR30489:SF0">
    <property type="entry name" value="LIPOPROTEIN-RELEASING SYSTEM TRANSMEMBRANE PROTEIN LOLE"/>
    <property type="match status" value="1"/>
</dbReference>
<sequence length="409" mass="44346">MIWQFAARYFRARKSTTAINIIAWVSVGAIAVGTAALITVLSVFNGFTGLVKSLYSSFYPDFRIVPDSGKTFVLTADQLKQIAAVPGVASISSTVEEKAVVRNGTKQTIAVVKGVDDDFTKVAHVQDKLVSGEYSLKDETGPQAVLGLGVEMSLGLDVEKSRVPITVYMPRRDDAAFNPLMPDQSVVSGTAYPAGSFAIQQEFDSKYVLVDIGFLRRMLDMQPGEVSAIEVAMAPGAGERKVKRALQALLGEGVQIQTRMEQHATIYNVMMVEKWLTYVFLSFILVIAAFNMIGSLSMLVIEKQKDITILKAMGARTATIRRIFLAEGLMIAGSGTVVGFGLAIIICLVQQYFGLVKLGGGTFLIDAYPVEMHLNDFLLVAVTIVVIGTLASWYPAHRAARQVISLKAT</sequence>
<keyword evidence="6 7" id="KW-0472">Membrane</keyword>
<dbReference type="InterPro" id="IPR025857">
    <property type="entry name" value="MacB_PCD"/>
</dbReference>
<dbReference type="Proteomes" id="UP001449657">
    <property type="component" value="Chromosome"/>
</dbReference>
<evidence type="ECO:0000313" key="10">
    <source>
        <dbReference type="EMBL" id="WZN47159.1"/>
    </source>
</evidence>
<dbReference type="RefSeq" id="WP_341841820.1">
    <property type="nucleotide sequence ID" value="NZ_CP149792.1"/>
</dbReference>